<evidence type="ECO:0000256" key="2">
    <source>
        <dbReference type="ARBA" id="ARBA00022485"/>
    </source>
</evidence>
<feature type="binding site" evidence="12">
    <location>
        <position position="63"/>
    </location>
    <ligand>
        <name>GTP</name>
        <dbReference type="ChEBI" id="CHEBI:37565"/>
    </ligand>
</feature>
<evidence type="ECO:0000256" key="8">
    <source>
        <dbReference type="ARBA" id="ARBA00023134"/>
    </source>
</evidence>
<dbReference type="SMART" id="SM00729">
    <property type="entry name" value="Elp3"/>
    <property type="match status" value="1"/>
</dbReference>
<evidence type="ECO:0000256" key="7">
    <source>
        <dbReference type="ARBA" id="ARBA00023014"/>
    </source>
</evidence>
<feature type="binding site" evidence="12">
    <location>
        <position position="118"/>
    </location>
    <ligand>
        <name>S-adenosyl-L-methionine</name>
        <dbReference type="ChEBI" id="CHEBI:59789"/>
    </ligand>
</feature>
<dbReference type="InterPro" id="IPR006638">
    <property type="entry name" value="Elp3/MiaA/NifB-like_rSAM"/>
</dbReference>
<evidence type="ECO:0000256" key="1">
    <source>
        <dbReference type="ARBA" id="ARBA00012167"/>
    </source>
</evidence>
<feature type="binding site" evidence="12">
    <location>
        <position position="270"/>
    </location>
    <ligand>
        <name>[4Fe-4S] cluster</name>
        <dbReference type="ChEBI" id="CHEBI:49883"/>
        <label>2</label>
        <note>4Fe-4S-substrate</note>
    </ligand>
</feature>
<comment type="subunit">
    <text evidence="12">Monomer and homodimer.</text>
</comment>
<dbReference type="NCBIfam" id="TIGR02666">
    <property type="entry name" value="moaA"/>
    <property type="match status" value="1"/>
</dbReference>
<dbReference type="InterPro" id="IPR000385">
    <property type="entry name" value="MoaA_NifB_PqqE_Fe-S-bd_CS"/>
</dbReference>
<keyword evidence="15" id="KW-1185">Reference proteome</keyword>
<dbReference type="PROSITE" id="PS51918">
    <property type="entry name" value="RADICAL_SAM"/>
    <property type="match status" value="1"/>
</dbReference>
<gene>
    <name evidence="12 14" type="primary">moaA</name>
    <name evidence="14" type="ORF">L9S41_11410</name>
</gene>
<name>A0ABY5ZGJ9_9BACT</name>
<feature type="binding site" evidence="12">
    <location>
        <position position="189"/>
    </location>
    <ligand>
        <name>S-adenosyl-L-methionine</name>
        <dbReference type="ChEBI" id="CHEBI:59789"/>
    </ligand>
</feature>
<evidence type="ECO:0000313" key="15">
    <source>
        <dbReference type="Proteomes" id="UP001060414"/>
    </source>
</evidence>
<organism evidence="14 15">
    <name type="scientific">Geoalkalibacter halelectricus</name>
    <dbReference type="NCBI Taxonomy" id="2847045"/>
    <lineage>
        <taxon>Bacteria</taxon>
        <taxon>Pseudomonadati</taxon>
        <taxon>Thermodesulfobacteriota</taxon>
        <taxon>Desulfuromonadia</taxon>
        <taxon>Desulfuromonadales</taxon>
        <taxon>Geoalkalibacteraceae</taxon>
        <taxon>Geoalkalibacter</taxon>
    </lineage>
</organism>
<feature type="binding site" evidence="12">
    <location>
        <begin position="258"/>
        <end position="260"/>
    </location>
    <ligand>
        <name>GTP</name>
        <dbReference type="ChEBI" id="CHEBI:37565"/>
    </ligand>
</feature>
<dbReference type="RefSeq" id="WP_260746652.1">
    <property type="nucleotide sequence ID" value="NZ_CP092109.1"/>
</dbReference>
<dbReference type="SFLD" id="SFLDG01067">
    <property type="entry name" value="SPASM/twitch_domain_containing"/>
    <property type="match status" value="1"/>
</dbReference>
<feature type="binding site" evidence="12">
    <location>
        <position position="27"/>
    </location>
    <ligand>
        <name>[4Fe-4S] cluster</name>
        <dbReference type="ChEBI" id="CHEBI:49883"/>
        <label>1</label>
        <note>4Fe-4S-S-AdoMet</note>
    </ligand>
</feature>
<comment type="function">
    <text evidence="12">Catalyzes the cyclization of GTP to (8S)-3',8-cyclo-7,8-dihydroguanosine 5'-triphosphate.</text>
</comment>
<dbReference type="SFLD" id="SFLDG01386">
    <property type="entry name" value="main_SPASM_domain-containing"/>
    <property type="match status" value="1"/>
</dbReference>
<dbReference type="Gene3D" id="3.20.20.70">
    <property type="entry name" value="Aldolase class I"/>
    <property type="match status" value="1"/>
</dbReference>
<feature type="binding site" evidence="12">
    <location>
        <position position="155"/>
    </location>
    <ligand>
        <name>GTP</name>
        <dbReference type="ChEBI" id="CHEBI:37565"/>
    </ligand>
</feature>
<dbReference type="InterPro" id="IPR013483">
    <property type="entry name" value="MoaA"/>
</dbReference>
<sequence>MRDNFGRVIDYLRLSVTDRCNLRCRYCMPEQGIEHFPHRQILTYEELLRVAAGAAAIGVRKIRVTGGEPLVRKGLVDFIARLAALPQRPEITLTTNGLLLAQYAGPLKEAGLSRVNVSLDTLRAERFEQLTRRTGFAQVMAGLAAAEQVGLTPLKINMVPIAGVNADEVGDFARLTLERPWEIRFIEFMPVSDNLDYSPESRFPADDIIAAFSHIAPVEAVPRHGPGGVARLFRFVGAPGRLGVIPAVSHHFCHECNRLRVTSDGRVRPCLFSDDELDLRALLRSGADDEQLRDFLRRAITAKPEKHHIGAEDFRPGARPMQGIGG</sequence>
<dbReference type="PROSITE" id="PS01305">
    <property type="entry name" value="MOAA_NIFB_PQQE"/>
    <property type="match status" value="1"/>
</dbReference>
<dbReference type="CDD" id="cd01335">
    <property type="entry name" value="Radical_SAM"/>
    <property type="match status" value="1"/>
</dbReference>
<feature type="binding site" evidence="12">
    <location>
        <position position="256"/>
    </location>
    <ligand>
        <name>[4Fe-4S] cluster</name>
        <dbReference type="ChEBI" id="CHEBI:49883"/>
        <label>2</label>
        <note>4Fe-4S-substrate</note>
    </ligand>
</feature>
<feature type="binding site" evidence="12">
    <location>
        <position position="20"/>
    </location>
    <ligand>
        <name>[4Fe-4S] cluster</name>
        <dbReference type="ChEBI" id="CHEBI:49883"/>
        <label>1</label>
        <note>4Fe-4S-S-AdoMet</note>
    </ligand>
</feature>
<feature type="binding site" evidence="12">
    <location>
        <position position="24"/>
    </location>
    <ligand>
        <name>[4Fe-4S] cluster</name>
        <dbReference type="ChEBI" id="CHEBI:49883"/>
        <label>1</label>
        <note>4Fe-4S-S-AdoMet</note>
    </ligand>
</feature>
<dbReference type="PANTHER" id="PTHR22960">
    <property type="entry name" value="MOLYBDOPTERIN COFACTOR SYNTHESIS PROTEIN A"/>
    <property type="match status" value="1"/>
</dbReference>
<evidence type="ECO:0000256" key="10">
    <source>
        <dbReference type="ARBA" id="ARBA00023239"/>
    </source>
</evidence>
<dbReference type="SFLD" id="SFLDG01383">
    <property type="entry name" value="cyclic_pyranopterin_phosphate"/>
    <property type="match status" value="1"/>
</dbReference>
<proteinExistence type="inferred from homology"/>
<feature type="binding site" evidence="12">
    <location>
        <position position="26"/>
    </location>
    <ligand>
        <name>S-adenosyl-L-methionine</name>
        <dbReference type="ChEBI" id="CHEBI:59789"/>
    </ligand>
</feature>
<comment type="cofactor">
    <cofactor evidence="12">
        <name>[4Fe-4S] cluster</name>
        <dbReference type="ChEBI" id="CHEBI:49883"/>
    </cofactor>
    <text evidence="12">Binds 2 [4Fe-4S] clusters. Binds 1 [4Fe-4S] cluster coordinated with 3 cysteines and an exchangeable S-adenosyl-L-methionine and 1 [4Fe-4S] cluster coordinated with 3 cysteines and the GTP-derived substrate.</text>
</comment>
<feature type="domain" description="Radical SAM core" evidence="13">
    <location>
        <begin position="4"/>
        <end position="227"/>
    </location>
</feature>
<dbReference type="GO" id="GO:0061798">
    <property type="term" value="F:GTP 3',8'-cyclase activity"/>
    <property type="evidence" value="ECO:0007669"/>
    <property type="project" value="UniProtKB-EC"/>
</dbReference>
<dbReference type="InterPro" id="IPR010505">
    <property type="entry name" value="MoaA_twitch"/>
</dbReference>
<dbReference type="InterPro" id="IPR040064">
    <property type="entry name" value="MoaA-like"/>
</dbReference>
<dbReference type="EC" id="4.1.99.22" evidence="1 12"/>
<comment type="pathway">
    <text evidence="12">Cofactor biosynthesis; molybdopterin biosynthesis.</text>
</comment>
<keyword evidence="7 12" id="KW-0411">Iron-sulfur</keyword>
<keyword evidence="10 12" id="KW-0456">Lyase</keyword>
<evidence type="ECO:0000256" key="6">
    <source>
        <dbReference type="ARBA" id="ARBA00023004"/>
    </source>
</evidence>
<evidence type="ECO:0000256" key="3">
    <source>
        <dbReference type="ARBA" id="ARBA00022691"/>
    </source>
</evidence>
<evidence type="ECO:0000256" key="4">
    <source>
        <dbReference type="ARBA" id="ARBA00022723"/>
    </source>
</evidence>
<dbReference type="SFLD" id="SFLDS00029">
    <property type="entry name" value="Radical_SAM"/>
    <property type="match status" value="1"/>
</dbReference>
<feature type="binding site" evidence="12">
    <location>
        <position position="94"/>
    </location>
    <ligand>
        <name>GTP</name>
        <dbReference type="ChEBI" id="CHEBI:37565"/>
    </ligand>
</feature>
<accession>A0ABY5ZGJ9</accession>
<dbReference type="Proteomes" id="UP001060414">
    <property type="component" value="Chromosome"/>
</dbReference>
<keyword evidence="5 12" id="KW-0547">Nucleotide-binding</keyword>
<dbReference type="Pfam" id="PF06463">
    <property type="entry name" value="Mob_synth_C"/>
    <property type="match status" value="1"/>
</dbReference>
<evidence type="ECO:0000256" key="11">
    <source>
        <dbReference type="ARBA" id="ARBA00048697"/>
    </source>
</evidence>
<dbReference type="SUPFAM" id="SSF102114">
    <property type="entry name" value="Radical SAM enzymes"/>
    <property type="match status" value="1"/>
</dbReference>
<keyword evidence="4 12" id="KW-0479">Metal-binding</keyword>
<comment type="catalytic activity">
    <reaction evidence="11 12">
        <text>GTP + AH2 + S-adenosyl-L-methionine = (8S)-3',8-cyclo-7,8-dihydroguanosine 5'-triphosphate + 5'-deoxyadenosine + L-methionine + A + H(+)</text>
        <dbReference type="Rhea" id="RHEA:49576"/>
        <dbReference type="ChEBI" id="CHEBI:13193"/>
        <dbReference type="ChEBI" id="CHEBI:15378"/>
        <dbReference type="ChEBI" id="CHEBI:17319"/>
        <dbReference type="ChEBI" id="CHEBI:17499"/>
        <dbReference type="ChEBI" id="CHEBI:37565"/>
        <dbReference type="ChEBI" id="CHEBI:57844"/>
        <dbReference type="ChEBI" id="CHEBI:59789"/>
        <dbReference type="ChEBI" id="CHEBI:131766"/>
        <dbReference type="EC" id="4.1.99.22"/>
    </reaction>
</comment>
<dbReference type="InterPro" id="IPR007197">
    <property type="entry name" value="rSAM"/>
</dbReference>
<dbReference type="PANTHER" id="PTHR22960:SF0">
    <property type="entry name" value="MOLYBDENUM COFACTOR BIOSYNTHESIS PROTEIN 1"/>
    <property type="match status" value="1"/>
</dbReference>
<evidence type="ECO:0000256" key="9">
    <source>
        <dbReference type="ARBA" id="ARBA00023150"/>
    </source>
</evidence>
<dbReference type="InterPro" id="IPR050105">
    <property type="entry name" value="MoCo_biosynth_MoaA/MoaC"/>
</dbReference>
<dbReference type="Pfam" id="PF04055">
    <property type="entry name" value="Radical_SAM"/>
    <property type="match status" value="1"/>
</dbReference>
<dbReference type="HAMAP" id="MF_01225_B">
    <property type="entry name" value="MoaA_B"/>
    <property type="match status" value="1"/>
</dbReference>
<comment type="similarity">
    <text evidence="12">Belongs to the radical SAM superfamily. MoaA family.</text>
</comment>
<protein>
    <recommendedName>
        <fullName evidence="1 12">GTP 3',8-cyclase</fullName>
        <ecNumber evidence="1 12">4.1.99.22</ecNumber>
    </recommendedName>
    <alternativeName>
        <fullName evidence="12">Molybdenum cofactor biosynthesis protein A</fullName>
    </alternativeName>
</protein>
<evidence type="ECO:0000259" key="13">
    <source>
        <dbReference type="PROSITE" id="PS51918"/>
    </source>
</evidence>
<dbReference type="EMBL" id="CP092109">
    <property type="protein sequence ID" value="UWZ78302.1"/>
    <property type="molecule type" value="Genomic_DNA"/>
</dbReference>
<keyword evidence="2 12" id="KW-0004">4Fe-4S</keyword>
<feature type="binding site" evidence="12">
    <location>
        <position position="13"/>
    </location>
    <ligand>
        <name>GTP</name>
        <dbReference type="ChEBI" id="CHEBI:37565"/>
    </ligand>
</feature>
<evidence type="ECO:0000313" key="14">
    <source>
        <dbReference type="EMBL" id="UWZ78302.1"/>
    </source>
</evidence>
<dbReference type="InterPro" id="IPR013785">
    <property type="entry name" value="Aldolase_TIM"/>
</dbReference>
<dbReference type="InterPro" id="IPR058240">
    <property type="entry name" value="rSAM_sf"/>
</dbReference>
<reference evidence="14" key="1">
    <citation type="journal article" date="2022" name="Environ. Microbiol.">
        <title>Geoalkalibacter halelectricus SAP #1 sp. nov. possessing extracellular electron transfer and mineral#reducing capabilities from a haloalkaline environment.</title>
        <authorList>
            <person name="Yadav S."/>
            <person name="Singh R."/>
            <person name="Sundharam S.S."/>
            <person name="Chaudhary S."/>
            <person name="Krishnamurthi S."/>
            <person name="Patil S.A."/>
        </authorList>
    </citation>
    <scope>NUCLEOTIDE SEQUENCE</scope>
    <source>
        <strain evidence="14">SAP-1</strain>
    </source>
</reference>
<keyword evidence="8 12" id="KW-0342">GTP-binding</keyword>
<feature type="binding site" evidence="12">
    <location>
        <position position="67"/>
    </location>
    <ligand>
        <name>S-adenosyl-L-methionine</name>
        <dbReference type="ChEBI" id="CHEBI:59789"/>
    </ligand>
</feature>
<keyword evidence="6 12" id="KW-0408">Iron</keyword>
<evidence type="ECO:0000256" key="12">
    <source>
        <dbReference type="HAMAP-Rule" id="MF_01225"/>
    </source>
</evidence>
<keyword evidence="9 12" id="KW-0501">Molybdenum cofactor biosynthesis</keyword>
<dbReference type="CDD" id="cd21117">
    <property type="entry name" value="Twitch_MoaA"/>
    <property type="match status" value="1"/>
</dbReference>
<keyword evidence="3 12" id="KW-0949">S-adenosyl-L-methionine</keyword>
<evidence type="ECO:0000256" key="5">
    <source>
        <dbReference type="ARBA" id="ARBA00022741"/>
    </source>
</evidence>
<feature type="binding site" evidence="12">
    <location>
        <position position="253"/>
    </location>
    <ligand>
        <name>[4Fe-4S] cluster</name>
        <dbReference type="ChEBI" id="CHEBI:49883"/>
        <label>2</label>
        <note>4Fe-4S-substrate</note>
    </ligand>
</feature>